<dbReference type="InterPro" id="IPR050483">
    <property type="entry name" value="CoA-transferase_III_domain"/>
</dbReference>
<feature type="region of interest" description="Disordered" evidence="2">
    <location>
        <begin position="349"/>
        <end position="380"/>
    </location>
</feature>
<dbReference type="InterPro" id="IPR003673">
    <property type="entry name" value="CoA-Trfase_fam_III"/>
</dbReference>
<organism evidence="3 4">
    <name type="scientific">Halopiger xanaduensis (strain DSM 18323 / JCM 14033 / SH-6)</name>
    <dbReference type="NCBI Taxonomy" id="797210"/>
    <lineage>
        <taxon>Archaea</taxon>
        <taxon>Methanobacteriati</taxon>
        <taxon>Methanobacteriota</taxon>
        <taxon>Stenosarchaea group</taxon>
        <taxon>Halobacteria</taxon>
        <taxon>Halobacteriales</taxon>
        <taxon>Natrialbaceae</taxon>
        <taxon>Halopiger</taxon>
    </lineage>
</organism>
<dbReference type="Gene3D" id="3.30.1540.10">
    <property type="entry name" value="formyl-coa transferase, domain 3"/>
    <property type="match status" value="1"/>
</dbReference>
<feature type="compositionally biased region" description="Basic and acidic residues" evidence="2">
    <location>
        <begin position="357"/>
        <end position="380"/>
    </location>
</feature>
<dbReference type="PANTHER" id="PTHR48207">
    <property type="entry name" value="SUCCINATE--HYDROXYMETHYLGLUTARATE COA-TRANSFERASE"/>
    <property type="match status" value="1"/>
</dbReference>
<evidence type="ECO:0000256" key="2">
    <source>
        <dbReference type="SAM" id="MobiDB-lite"/>
    </source>
</evidence>
<keyword evidence="4" id="KW-1185">Reference proteome</keyword>
<dbReference type="KEGG" id="hxa:Halxa_2455"/>
<dbReference type="Gene3D" id="3.40.50.10540">
    <property type="entry name" value="Crotonobetainyl-coa:carnitine coa-transferase, domain 1"/>
    <property type="match status" value="1"/>
</dbReference>
<dbReference type="Proteomes" id="UP000006794">
    <property type="component" value="Chromosome"/>
</dbReference>
<accession>F8DBF9</accession>
<dbReference type="EC" id="2.8.3.16" evidence="3"/>
<dbReference type="InterPro" id="IPR023606">
    <property type="entry name" value="CoA-Trfase_III_dom_1_sf"/>
</dbReference>
<protein>
    <submittedName>
        <fullName evidence="3">Formyl-CoA transferase</fullName>
        <ecNumber evidence="3">2.8.3.16</ecNumber>
    </submittedName>
</protein>
<gene>
    <name evidence="3" type="ordered locus">Halxa_2455</name>
</gene>
<dbReference type="Pfam" id="PF02515">
    <property type="entry name" value="CoA_transf_3"/>
    <property type="match status" value="1"/>
</dbReference>
<dbReference type="RefSeq" id="WP_013879965.1">
    <property type="nucleotide sequence ID" value="NC_015666.1"/>
</dbReference>
<dbReference type="GeneID" id="10797411"/>
<dbReference type="PANTHER" id="PTHR48207:SF3">
    <property type="entry name" value="SUCCINATE--HYDROXYMETHYLGLUTARATE COA-TRANSFERASE"/>
    <property type="match status" value="1"/>
</dbReference>
<dbReference type="EMBL" id="CP002839">
    <property type="protein sequence ID" value="AEH37074.1"/>
    <property type="molecule type" value="Genomic_DNA"/>
</dbReference>
<reference evidence="3 4" key="1">
    <citation type="journal article" date="2012" name="Stand. Genomic Sci.">
        <title>Complete genome sequence of Halopiger xanaduensis type strain (SH-6(T)).</title>
        <authorList>
            <person name="Anderson I."/>
            <person name="Tindall B.J."/>
            <person name="Rohde M."/>
            <person name="Lucas S."/>
            <person name="Han J."/>
            <person name="Lapidus A."/>
            <person name="Cheng J.F."/>
            <person name="Goodwin L."/>
            <person name="Pitluck S."/>
            <person name="Peters L."/>
            <person name="Pati A."/>
            <person name="Mikhailova N."/>
            <person name="Pagani I."/>
            <person name="Teshima H."/>
            <person name="Han C."/>
            <person name="Tapia R."/>
            <person name="Land M."/>
            <person name="Woyke T."/>
            <person name="Klenk H.P."/>
            <person name="Kyrpides N."/>
            <person name="Ivanova N."/>
        </authorList>
    </citation>
    <scope>NUCLEOTIDE SEQUENCE [LARGE SCALE GENOMIC DNA]</scope>
    <source>
        <strain evidence="4">DSM 18323 / JCM 14033 / SH-6</strain>
    </source>
</reference>
<dbReference type="eggNOG" id="arCOG02304">
    <property type="taxonomic scope" value="Archaea"/>
</dbReference>
<dbReference type="GO" id="GO:0033608">
    <property type="term" value="F:formyl-CoA transferase activity"/>
    <property type="evidence" value="ECO:0007669"/>
    <property type="project" value="UniProtKB-EC"/>
</dbReference>
<dbReference type="OrthoDB" id="28444at2157"/>
<evidence type="ECO:0000313" key="4">
    <source>
        <dbReference type="Proteomes" id="UP000006794"/>
    </source>
</evidence>
<dbReference type="AlphaFoldDB" id="F8DBF9"/>
<sequence>MNQHALEDVDVIDLGQIYNGAYGSLMLSYLGADVTKVEPPFGEPLRSRVADGDGEPPELVMLNSTKAGITLNLKAERGKELFKDLVRDADVLVENFAPGTMEEFGLGYETLSEINPELIYAHGSGFGEDGPKSDRLAMDLIVQAESGVMDVTGRPDDPPTKTGIAPGDFLGGIHLAAGVLAALYQRARTGEGQFVEASMQDAVYPSLMSQLANYYDDADVPSRTGNRHSSLAKAPYNAYEADDGYVAILCTSDDHWRALCEAIDREDLRDDDRFATNVDRVERMETVDAAIEEWTRTRTRDEIETTLSAAGVPCGSVQSVKEVIHDPHLEEREMVVEIDHPTEGEIRVPGTPIRLSESAKPDIEPAPRKGEDNDEIYRERLGLSEDEIERLRSDGVI</sequence>
<dbReference type="InterPro" id="IPR044855">
    <property type="entry name" value="CoA-Trfase_III_dom3_sf"/>
</dbReference>
<proteinExistence type="predicted"/>
<evidence type="ECO:0000256" key="1">
    <source>
        <dbReference type="ARBA" id="ARBA00022679"/>
    </source>
</evidence>
<dbReference type="STRING" id="797210.Halxa_2455"/>
<keyword evidence="1 3" id="KW-0808">Transferase</keyword>
<evidence type="ECO:0000313" key="3">
    <source>
        <dbReference type="EMBL" id="AEH37074.1"/>
    </source>
</evidence>
<dbReference type="HOGENOM" id="CLU_033975_2_3_2"/>
<dbReference type="SUPFAM" id="SSF89796">
    <property type="entry name" value="CoA-transferase family III (CaiB/BaiF)"/>
    <property type="match status" value="1"/>
</dbReference>
<name>F8DBF9_HALXS</name>